<keyword evidence="2" id="KW-1185">Reference proteome</keyword>
<organism evidence="1 2">
    <name type="scientific">Dendrobium nobile</name>
    <name type="common">Orchid</name>
    <dbReference type="NCBI Taxonomy" id="94219"/>
    <lineage>
        <taxon>Eukaryota</taxon>
        <taxon>Viridiplantae</taxon>
        <taxon>Streptophyta</taxon>
        <taxon>Embryophyta</taxon>
        <taxon>Tracheophyta</taxon>
        <taxon>Spermatophyta</taxon>
        <taxon>Magnoliopsida</taxon>
        <taxon>Liliopsida</taxon>
        <taxon>Asparagales</taxon>
        <taxon>Orchidaceae</taxon>
        <taxon>Epidendroideae</taxon>
        <taxon>Malaxideae</taxon>
        <taxon>Dendrobiinae</taxon>
        <taxon>Dendrobium</taxon>
    </lineage>
</organism>
<dbReference type="Gene3D" id="3.30.1390.20">
    <property type="entry name" value="Ribosomal protein L30, ferredoxin-like fold domain"/>
    <property type="match status" value="1"/>
</dbReference>
<reference evidence="1" key="1">
    <citation type="journal article" date="2022" name="Front. Genet.">
        <title>Chromosome-Scale Assembly of the Dendrobium nobile Genome Provides Insights Into the Molecular Mechanism of the Biosynthesis of the Medicinal Active Ingredient of Dendrobium.</title>
        <authorList>
            <person name="Xu Q."/>
            <person name="Niu S.-C."/>
            <person name="Li K.-L."/>
            <person name="Zheng P.-J."/>
            <person name="Zhang X.-J."/>
            <person name="Jia Y."/>
            <person name="Liu Y."/>
            <person name="Niu Y.-X."/>
            <person name="Yu L.-H."/>
            <person name="Chen D.-F."/>
            <person name="Zhang G.-Q."/>
        </authorList>
    </citation>
    <scope>NUCLEOTIDE SEQUENCE</scope>
    <source>
        <tissue evidence="1">Leaf</tissue>
    </source>
</reference>
<comment type="caution">
    <text evidence="1">The sequence shown here is derived from an EMBL/GenBank/DDBJ whole genome shotgun (WGS) entry which is preliminary data.</text>
</comment>
<evidence type="ECO:0000313" key="2">
    <source>
        <dbReference type="Proteomes" id="UP000829196"/>
    </source>
</evidence>
<dbReference type="SMR" id="A0A8T3BUV5"/>
<dbReference type="GO" id="GO:0003723">
    <property type="term" value="F:RNA binding"/>
    <property type="evidence" value="ECO:0007669"/>
    <property type="project" value="TreeGrafter"/>
</dbReference>
<dbReference type="OrthoDB" id="28644at2759"/>
<sequence>MLRWMNCPHKHSPVNPSHIPSPSVFHQQHLTMYDTQKSGSILKILRHVIQLIQNFNGVFLKVNKATMNMLQRVKPYGLGKHKIICIEDLIHEIFSVGPYLKKANNFLWPFKLKTPLGGL</sequence>
<dbReference type="Proteomes" id="UP000829196">
    <property type="component" value="Unassembled WGS sequence"/>
</dbReference>
<dbReference type="InterPro" id="IPR039699">
    <property type="entry name" value="Ribosomal_uL30"/>
</dbReference>
<dbReference type="PANTHER" id="PTHR11524:SF16">
    <property type="entry name" value="LARGE RIBOSOMAL SUBUNIT PROTEIN UL30"/>
    <property type="match status" value="1"/>
</dbReference>
<accession>A0A8T3BUV5</accession>
<dbReference type="GO" id="GO:0003735">
    <property type="term" value="F:structural constituent of ribosome"/>
    <property type="evidence" value="ECO:0007669"/>
    <property type="project" value="TreeGrafter"/>
</dbReference>
<evidence type="ECO:0008006" key="3">
    <source>
        <dbReference type="Google" id="ProtNLM"/>
    </source>
</evidence>
<name>A0A8T3BUV5_DENNO</name>
<dbReference type="AlphaFoldDB" id="A0A8T3BUV5"/>
<dbReference type="GO" id="GO:0000463">
    <property type="term" value="P:maturation of LSU-rRNA from tricistronic rRNA transcript (SSU-rRNA, 5.8S rRNA, LSU-rRNA)"/>
    <property type="evidence" value="ECO:0007669"/>
    <property type="project" value="TreeGrafter"/>
</dbReference>
<dbReference type="GO" id="GO:0022625">
    <property type="term" value="C:cytosolic large ribosomal subunit"/>
    <property type="evidence" value="ECO:0007669"/>
    <property type="project" value="TreeGrafter"/>
</dbReference>
<proteinExistence type="predicted"/>
<evidence type="ECO:0000313" key="1">
    <source>
        <dbReference type="EMBL" id="KAI0522734.1"/>
    </source>
</evidence>
<gene>
    <name evidence="1" type="ORF">KFK09_005119</name>
</gene>
<dbReference type="PANTHER" id="PTHR11524">
    <property type="entry name" value="60S RIBOSOMAL PROTEIN L7"/>
    <property type="match status" value="1"/>
</dbReference>
<dbReference type="InterPro" id="IPR036919">
    <property type="entry name" value="Ribo_uL30_ferredoxin-like_sf"/>
</dbReference>
<dbReference type="EMBL" id="JAGYWB010000005">
    <property type="protein sequence ID" value="KAI0522734.1"/>
    <property type="molecule type" value="Genomic_DNA"/>
</dbReference>
<dbReference type="SUPFAM" id="SSF55129">
    <property type="entry name" value="Ribosomal protein L30p/L7e"/>
    <property type="match status" value="1"/>
</dbReference>
<protein>
    <recommendedName>
        <fullName evidence="3">Ribosomal protein L30 ferredoxin-like fold domain-containing protein</fullName>
    </recommendedName>
</protein>